<keyword evidence="3" id="KW-0614">Plasmid</keyword>
<keyword evidence="1" id="KW-1133">Transmembrane helix</keyword>
<dbReference type="GO" id="GO:0005886">
    <property type="term" value="C:plasma membrane"/>
    <property type="evidence" value="ECO:0007669"/>
    <property type="project" value="TreeGrafter"/>
</dbReference>
<dbReference type="KEGG" id="ladl:NCTC12735_01286"/>
<name>A0A0W0R505_9GAMM</name>
<protein>
    <submittedName>
        <fullName evidence="2">Inner membrane protein AmpE</fullName>
    </submittedName>
</protein>
<dbReference type="EMBL" id="LR134428">
    <property type="protein sequence ID" value="VEH85651.1"/>
    <property type="molecule type" value="Genomic_DNA"/>
</dbReference>
<evidence type="ECO:0000313" key="5">
    <source>
        <dbReference type="Proteomes" id="UP000281170"/>
    </source>
</evidence>
<evidence type="ECO:0000256" key="1">
    <source>
        <dbReference type="SAM" id="Phobius"/>
    </source>
</evidence>
<dbReference type="Proteomes" id="UP000281170">
    <property type="component" value="Plasmid 19"/>
</dbReference>
<feature type="transmembrane region" description="Helical" evidence="1">
    <location>
        <begin position="49"/>
        <end position="69"/>
    </location>
</feature>
<reference evidence="3 5" key="2">
    <citation type="submission" date="2018-12" db="EMBL/GenBank/DDBJ databases">
        <authorList>
            <consortium name="Pathogen Informatics"/>
        </authorList>
    </citation>
    <scope>NUCLEOTIDE SEQUENCE [LARGE SCALE GENOMIC DNA]</scope>
    <source>
        <strain evidence="3 5">NCTC12735</strain>
        <plasmid evidence="5">19</plasmid>
    </source>
</reference>
<dbReference type="InterPro" id="IPR052966">
    <property type="entry name" value="Beta-lactamase_Reg"/>
</dbReference>
<keyword evidence="1" id="KW-0472">Membrane</keyword>
<geneLocation type="plasmid" evidence="3 5">
    <name>19</name>
</geneLocation>
<feature type="transmembrane region" description="Helical" evidence="1">
    <location>
        <begin position="74"/>
        <end position="91"/>
    </location>
</feature>
<dbReference type="EMBL" id="LNKA01000001">
    <property type="protein sequence ID" value="KTC66139.1"/>
    <property type="molecule type" value="Genomic_DNA"/>
</dbReference>
<sequence>MKLLVIVICLISERFLAHTSVHNRFNWFTSYAKSVQKSISEPITTPYRWLLLTFILLPILISVAFVLFLTSSMVFGIIYLLLNVVIFYYCLGPKNPFYPENLKDNASEKELGNYFAEVNGQLFAVIFWYIVLGPLGVLAYRLISLSRTQEAVKGPADTLTHILDWVPAKFTALLYLLVGNFQVGFQHFTRLFFTPPHNNETILSVCGLHAVGFDEQEQVYMPEAETLVEHAAIVLLVFLAIFTLVAWL</sequence>
<dbReference type="STRING" id="45056.Lade_0797"/>
<dbReference type="PATRIC" id="fig|45056.6.peg.826"/>
<feature type="transmembrane region" description="Helical" evidence="1">
    <location>
        <begin position="227"/>
        <end position="247"/>
    </location>
</feature>
<reference evidence="2 4" key="1">
    <citation type="submission" date="2015-11" db="EMBL/GenBank/DDBJ databases">
        <title>Identification of large and diverse effector repertoires of 38 Legionella species.</title>
        <authorList>
            <person name="Burstein D."/>
            <person name="Amaro F."/>
            <person name="Zusman T."/>
            <person name="Lifshitz Z."/>
            <person name="Cohen O."/>
            <person name="Gilbert J.A."/>
            <person name="Pupko T."/>
            <person name="Shuman H.A."/>
            <person name="Segal G."/>
        </authorList>
    </citation>
    <scope>NUCLEOTIDE SEQUENCE [LARGE SCALE GENOMIC DNA]</scope>
    <source>
        <strain evidence="2 4">1762-AUS-E</strain>
    </source>
</reference>
<evidence type="ECO:0000313" key="2">
    <source>
        <dbReference type="EMBL" id="KTC66139.1"/>
    </source>
</evidence>
<keyword evidence="1" id="KW-0812">Transmembrane</keyword>
<feature type="transmembrane region" description="Helical" evidence="1">
    <location>
        <begin position="122"/>
        <end position="143"/>
    </location>
</feature>
<keyword evidence="4" id="KW-1185">Reference proteome</keyword>
<dbReference type="InterPro" id="IPR031347">
    <property type="entry name" value="AmpE"/>
</dbReference>
<dbReference type="PANTHER" id="PTHR38684:SF1">
    <property type="entry name" value="PROTEIN AMPE"/>
    <property type="match status" value="1"/>
</dbReference>
<evidence type="ECO:0000313" key="3">
    <source>
        <dbReference type="EMBL" id="VEH85651.1"/>
    </source>
</evidence>
<proteinExistence type="predicted"/>
<dbReference type="Proteomes" id="UP000054859">
    <property type="component" value="Unassembled WGS sequence"/>
</dbReference>
<dbReference type="AlphaFoldDB" id="A0A0W0R505"/>
<evidence type="ECO:0000313" key="4">
    <source>
        <dbReference type="Proteomes" id="UP000054859"/>
    </source>
</evidence>
<accession>A0A0W0R505</accession>
<dbReference type="RefSeq" id="WP_058461842.1">
    <property type="nucleotide sequence ID" value="NZ_CAAAHS010000005.1"/>
</dbReference>
<dbReference type="PANTHER" id="PTHR38684">
    <property type="entry name" value="PROTEIN AMPE"/>
    <property type="match status" value="1"/>
</dbReference>
<gene>
    <name evidence="2" type="ORF">Lade_0797</name>
    <name evidence="3" type="ORF">NCTC12735_01286</name>
</gene>
<dbReference type="OrthoDB" id="9811967at2"/>
<dbReference type="GO" id="GO:0046677">
    <property type="term" value="P:response to antibiotic"/>
    <property type="evidence" value="ECO:0007669"/>
    <property type="project" value="TreeGrafter"/>
</dbReference>
<dbReference type="Pfam" id="PF17113">
    <property type="entry name" value="AmpE"/>
    <property type="match status" value="1"/>
</dbReference>
<organism evidence="2 4">
    <name type="scientific">Legionella adelaidensis</name>
    <dbReference type="NCBI Taxonomy" id="45056"/>
    <lineage>
        <taxon>Bacteria</taxon>
        <taxon>Pseudomonadati</taxon>
        <taxon>Pseudomonadota</taxon>
        <taxon>Gammaproteobacteria</taxon>
        <taxon>Legionellales</taxon>
        <taxon>Legionellaceae</taxon>
        <taxon>Legionella</taxon>
    </lineage>
</organism>